<evidence type="ECO:0000256" key="1">
    <source>
        <dbReference type="SAM" id="MobiDB-lite"/>
    </source>
</evidence>
<evidence type="ECO:0000313" key="3">
    <source>
        <dbReference type="Proteomes" id="UP000583944"/>
    </source>
</evidence>
<feature type="compositionally biased region" description="Polar residues" evidence="1">
    <location>
        <begin position="162"/>
        <end position="173"/>
    </location>
</feature>
<dbReference type="EMBL" id="JABDHM010000048">
    <property type="protein sequence ID" value="KAF5220654.1"/>
    <property type="molecule type" value="Genomic_DNA"/>
</dbReference>
<dbReference type="AlphaFoldDB" id="A0A7J6Y1M0"/>
<evidence type="ECO:0000313" key="2">
    <source>
        <dbReference type="EMBL" id="KAF5220654.1"/>
    </source>
</evidence>
<protein>
    <submittedName>
        <fullName evidence="2">Uncharacterized protein</fullName>
    </submittedName>
</protein>
<accession>A0A7J6Y1M0</accession>
<feature type="compositionally biased region" description="Low complexity" evidence="1">
    <location>
        <begin position="58"/>
        <end position="78"/>
    </location>
</feature>
<name>A0A7J6Y1M0_TRYCR</name>
<reference evidence="2 3" key="1">
    <citation type="journal article" date="2019" name="Genome Biol. Evol.">
        <title>Nanopore Sequencing Significantly Improves Genome Assembly of the Protozoan Parasite Trypanosoma cruzi.</title>
        <authorList>
            <person name="Diaz-Viraque F."/>
            <person name="Pita S."/>
            <person name="Greif G."/>
            <person name="de Souza R.C.M."/>
            <person name="Iraola G."/>
            <person name="Robello C."/>
        </authorList>
    </citation>
    <scope>NUCLEOTIDE SEQUENCE [LARGE SCALE GENOMIC DNA]</scope>
    <source>
        <strain evidence="2 3">Berenice</strain>
    </source>
</reference>
<gene>
    <name evidence="2" type="ORF">ECC02_006375</name>
</gene>
<organism evidence="2 3">
    <name type="scientific">Trypanosoma cruzi</name>
    <dbReference type="NCBI Taxonomy" id="5693"/>
    <lineage>
        <taxon>Eukaryota</taxon>
        <taxon>Discoba</taxon>
        <taxon>Euglenozoa</taxon>
        <taxon>Kinetoplastea</taxon>
        <taxon>Metakinetoplastina</taxon>
        <taxon>Trypanosomatida</taxon>
        <taxon>Trypanosomatidae</taxon>
        <taxon>Trypanosoma</taxon>
        <taxon>Schizotrypanum</taxon>
    </lineage>
</organism>
<dbReference type="Proteomes" id="UP000583944">
    <property type="component" value="Unassembled WGS sequence"/>
</dbReference>
<dbReference type="VEuPathDB" id="TriTrypDB:ECC02_006375"/>
<comment type="caution">
    <text evidence="2">The sequence shown here is derived from an EMBL/GenBank/DDBJ whole genome shotgun (WGS) entry which is preliminary data.</text>
</comment>
<feature type="region of interest" description="Disordered" evidence="1">
    <location>
        <begin position="44"/>
        <end position="216"/>
    </location>
</feature>
<proteinExistence type="predicted"/>
<sequence length="232" mass="24920">MHGPAGSASLSRCHQPWVATAVQVVGTTTCGWCLRHTTITSRCGASASLRRSPRHRAAAPPALHAAARAAPASGGPPRTTEPCSTQRPQAAKPPCRSTGNGSKQHGRMTDDAPSCEGEETWRRSQPHNARRSSVIHAAPQETAVRTAHRQPQREERGAPKPTAQSATALSSQIGIMPHSRLQWMVPRTHNEARRTPSPPFAEEAEDRARHPVAPVPSLRGTQTIVVADNRCL</sequence>